<feature type="non-terminal residue" evidence="1">
    <location>
        <position position="1"/>
    </location>
</feature>
<dbReference type="AlphaFoldDB" id="A0A0F9CYN9"/>
<proteinExistence type="predicted"/>
<sequence>GLGWDVVQTAIDREYKNLFHRSADLRYIDPHSIIHRKFDMKPEEKTVAGFTTSTKTRPLLISKLDTYFRDRSIIVHSQRLIDELYVFIYNSVGKPEAQRSYNDDLVISLCLALWVRDTALRLRQQGIEINKKALDSFETNISQEGIYSNLGRPQHDPYIIRTGAGEEDIRWLLPKK</sequence>
<dbReference type="EMBL" id="LAZR01041933">
    <property type="protein sequence ID" value="KKL10751.1"/>
    <property type="molecule type" value="Genomic_DNA"/>
</dbReference>
<comment type="caution">
    <text evidence="1">The sequence shown here is derived from an EMBL/GenBank/DDBJ whole genome shotgun (WGS) entry which is preliminary data.</text>
</comment>
<gene>
    <name evidence="1" type="ORF">LCGC14_2552700</name>
</gene>
<name>A0A0F9CYN9_9ZZZZ</name>
<organism evidence="1">
    <name type="scientific">marine sediment metagenome</name>
    <dbReference type="NCBI Taxonomy" id="412755"/>
    <lineage>
        <taxon>unclassified sequences</taxon>
        <taxon>metagenomes</taxon>
        <taxon>ecological metagenomes</taxon>
    </lineage>
</organism>
<dbReference type="Gene3D" id="3.30.420.240">
    <property type="match status" value="1"/>
</dbReference>
<evidence type="ECO:0000313" key="1">
    <source>
        <dbReference type="EMBL" id="KKL10751.1"/>
    </source>
</evidence>
<evidence type="ECO:0008006" key="2">
    <source>
        <dbReference type="Google" id="ProtNLM"/>
    </source>
</evidence>
<accession>A0A0F9CYN9</accession>
<protein>
    <recommendedName>
        <fullName evidence="2">Terminase large subunit gp17-like C-terminal domain-containing protein</fullName>
    </recommendedName>
</protein>
<reference evidence="1" key="1">
    <citation type="journal article" date="2015" name="Nature">
        <title>Complex archaea that bridge the gap between prokaryotes and eukaryotes.</title>
        <authorList>
            <person name="Spang A."/>
            <person name="Saw J.H."/>
            <person name="Jorgensen S.L."/>
            <person name="Zaremba-Niedzwiedzka K."/>
            <person name="Martijn J."/>
            <person name="Lind A.E."/>
            <person name="van Eijk R."/>
            <person name="Schleper C."/>
            <person name="Guy L."/>
            <person name="Ettema T.J."/>
        </authorList>
    </citation>
    <scope>NUCLEOTIDE SEQUENCE</scope>
</reference>